<accession>A0A9X9AEZ6</accession>
<feature type="transmembrane region" description="Helical" evidence="1">
    <location>
        <begin position="6"/>
        <end position="29"/>
    </location>
</feature>
<organism evidence="2 3">
    <name type="scientific">Bacillus cereus</name>
    <dbReference type="NCBI Taxonomy" id="1396"/>
    <lineage>
        <taxon>Bacteria</taxon>
        <taxon>Bacillati</taxon>
        <taxon>Bacillota</taxon>
        <taxon>Bacilli</taxon>
        <taxon>Bacillales</taxon>
        <taxon>Bacillaceae</taxon>
        <taxon>Bacillus</taxon>
        <taxon>Bacillus cereus group</taxon>
    </lineage>
</organism>
<keyword evidence="1" id="KW-0812">Transmembrane</keyword>
<keyword evidence="1" id="KW-1133">Transmembrane helix</keyword>
<keyword evidence="1" id="KW-0472">Membrane</keyword>
<protein>
    <submittedName>
        <fullName evidence="2">Cytochrome C oxidase assembly protein</fullName>
    </submittedName>
</protein>
<evidence type="ECO:0000256" key="1">
    <source>
        <dbReference type="SAM" id="Phobius"/>
    </source>
</evidence>
<reference evidence="2 3" key="1">
    <citation type="journal article" date="2019" name="Environ. Microbiol.">
        <title>An active ?-lactamase is a part of an orchestrated cell wall stress resistance network of Bacillus subtilis and related rhizosphere species.</title>
        <authorList>
            <person name="Bucher T."/>
            <person name="Keren-Paz A."/>
            <person name="Hausser J."/>
            <person name="Olender T."/>
            <person name="Cytryn E."/>
            <person name="Kolodkin-Gal I."/>
        </authorList>
    </citation>
    <scope>NUCLEOTIDE SEQUENCE [LARGE SCALE GENOMIC DNA]</scope>
    <source>
        <strain evidence="2 3">I32</strain>
    </source>
</reference>
<evidence type="ECO:0000313" key="2">
    <source>
        <dbReference type="EMBL" id="TKJ08554.1"/>
    </source>
</evidence>
<dbReference type="Proteomes" id="UP000308444">
    <property type="component" value="Unassembled WGS sequence"/>
</dbReference>
<sequence length="31" mass="3437">MGNYVQISSAILCFVLYAYVIIAAVYFGISF</sequence>
<name>A0A9X9AEZ6_BACCE</name>
<dbReference type="EMBL" id="SZOH01000031">
    <property type="protein sequence ID" value="TKJ08554.1"/>
    <property type="molecule type" value="Genomic_DNA"/>
</dbReference>
<proteinExistence type="predicted"/>
<comment type="caution">
    <text evidence="2">The sequence shown here is derived from an EMBL/GenBank/DDBJ whole genome shotgun (WGS) entry which is preliminary data.</text>
</comment>
<gene>
    <name evidence="2" type="ORF">FC695_00670</name>
</gene>
<feature type="non-terminal residue" evidence="2">
    <location>
        <position position="31"/>
    </location>
</feature>
<evidence type="ECO:0000313" key="3">
    <source>
        <dbReference type="Proteomes" id="UP000308444"/>
    </source>
</evidence>
<dbReference type="AlphaFoldDB" id="A0A9X9AEZ6"/>